<evidence type="ECO:0000256" key="3">
    <source>
        <dbReference type="ARBA" id="ARBA00022603"/>
    </source>
</evidence>
<evidence type="ECO:0000256" key="2">
    <source>
        <dbReference type="ARBA" id="ARBA00022552"/>
    </source>
</evidence>
<comment type="catalytic activity">
    <reaction evidence="6">
        <text>adenosine(1618) in 23S rRNA + S-adenosyl-L-methionine = N(6)-methyladenosine(1618) in 23S rRNA + S-adenosyl-L-homocysteine + H(+)</text>
        <dbReference type="Rhea" id="RHEA:16497"/>
        <dbReference type="Rhea" id="RHEA-COMP:10229"/>
        <dbReference type="Rhea" id="RHEA-COMP:10231"/>
        <dbReference type="ChEBI" id="CHEBI:15378"/>
        <dbReference type="ChEBI" id="CHEBI:57856"/>
        <dbReference type="ChEBI" id="CHEBI:59789"/>
        <dbReference type="ChEBI" id="CHEBI:74411"/>
        <dbReference type="ChEBI" id="CHEBI:74449"/>
        <dbReference type="EC" id="2.1.1.181"/>
    </reaction>
</comment>
<sequence>MPFHPRNKHKGHYNLGTLAAANPALKPLIIPGKTGERTLDFSKAEAVLELNRALLATQYGIQKWDIPAGYLCPPIPGRADYLHTLADLLGDSHDGQIPTGPTLVGLDIGTGANLVYPLIGQHEYQWRFVGSDIDQKALDNAKRILTDNPKVQPHISLRHQSHPDSIFRGVIELDERFDFTLCNPPFHPSAGAAKDANRQKWQKLNKGKALDDNPGLNFGGQSTELICNGGESGFLARMITESAGLAQQVFWFSSLVSKAANVAALEKQLRELGATDVRALDMAQGEKHSRLLAWTFLDKKQRRAWRKARWPQPHKV</sequence>
<dbReference type="Pfam" id="PF05971">
    <property type="entry name" value="Methyltransf_10"/>
    <property type="match status" value="1"/>
</dbReference>
<evidence type="ECO:0000256" key="5">
    <source>
        <dbReference type="ARBA" id="ARBA00022691"/>
    </source>
</evidence>
<dbReference type="InterPro" id="IPR016909">
    <property type="entry name" value="rRNA_lsu_MeTfrase_F"/>
</dbReference>
<evidence type="ECO:0000256" key="1">
    <source>
        <dbReference type="ARBA" id="ARBA00022490"/>
    </source>
</evidence>
<dbReference type="GO" id="GO:0032259">
    <property type="term" value="P:methylation"/>
    <property type="evidence" value="ECO:0007669"/>
    <property type="project" value="UniProtKB-KW"/>
</dbReference>
<comment type="caution">
    <text evidence="7">The sequence shown here is derived from an EMBL/GenBank/DDBJ whole genome shotgun (WGS) entry which is preliminary data.</text>
</comment>
<keyword evidence="2 6" id="KW-0698">rRNA processing</keyword>
<gene>
    <name evidence="6 7" type="primary">rlmF</name>
    <name evidence="7" type="ORF">GCM10007418_01310</name>
</gene>
<dbReference type="SUPFAM" id="SSF53335">
    <property type="entry name" value="S-adenosyl-L-methionine-dependent methyltransferases"/>
    <property type="match status" value="1"/>
</dbReference>
<keyword evidence="4 6" id="KW-0808">Transferase</keyword>
<keyword evidence="8" id="KW-1185">Reference proteome</keyword>
<organism evidence="7 8">
    <name type="scientific">Halopseudomonas salina</name>
    <dbReference type="NCBI Taxonomy" id="1323744"/>
    <lineage>
        <taxon>Bacteria</taxon>
        <taxon>Pseudomonadati</taxon>
        <taxon>Pseudomonadota</taxon>
        <taxon>Gammaproteobacteria</taxon>
        <taxon>Pseudomonadales</taxon>
        <taxon>Pseudomonadaceae</taxon>
        <taxon>Halopseudomonas</taxon>
    </lineage>
</organism>
<evidence type="ECO:0000313" key="8">
    <source>
        <dbReference type="Proteomes" id="UP000638188"/>
    </source>
</evidence>
<dbReference type="EC" id="2.1.1.181" evidence="6"/>
<evidence type="ECO:0000256" key="6">
    <source>
        <dbReference type="HAMAP-Rule" id="MF_01848"/>
    </source>
</evidence>
<dbReference type="RefSeq" id="WP_150277754.1">
    <property type="nucleotide sequence ID" value="NZ_BMFF01000001.1"/>
</dbReference>
<dbReference type="NCBIfam" id="NF008725">
    <property type="entry name" value="PRK11727.1"/>
    <property type="match status" value="1"/>
</dbReference>
<dbReference type="HAMAP" id="MF_01848">
    <property type="entry name" value="23SrRNA_methyltr_F"/>
    <property type="match status" value="1"/>
</dbReference>
<comment type="subcellular location">
    <subcellularLocation>
        <location evidence="6">Cytoplasm</location>
    </subcellularLocation>
</comment>
<protein>
    <recommendedName>
        <fullName evidence="6">Ribosomal RNA large subunit methyltransferase F</fullName>
        <ecNumber evidence="6">2.1.1.181</ecNumber>
    </recommendedName>
    <alternativeName>
        <fullName evidence="6">23S rRNA mA1618 methyltransferase</fullName>
    </alternativeName>
    <alternativeName>
        <fullName evidence="6">rRNA adenine N-6-methyltransferase</fullName>
    </alternativeName>
</protein>
<comment type="similarity">
    <text evidence="6">Belongs to the methyltransferase superfamily. METTL16/RlmF family.</text>
</comment>
<comment type="function">
    <text evidence="6">Specifically methylates the adenine in position 1618 of 23S rRNA.</text>
</comment>
<dbReference type="PANTHER" id="PTHR13393:SF0">
    <property type="entry name" value="RNA N6-ADENOSINE-METHYLTRANSFERASE METTL16"/>
    <property type="match status" value="1"/>
</dbReference>
<evidence type="ECO:0000313" key="7">
    <source>
        <dbReference type="EMBL" id="GGC85296.1"/>
    </source>
</evidence>
<dbReference type="GO" id="GO:0008168">
    <property type="term" value="F:methyltransferase activity"/>
    <property type="evidence" value="ECO:0007669"/>
    <property type="project" value="UniProtKB-KW"/>
</dbReference>
<dbReference type="PIRSF" id="PIRSF029038">
    <property type="entry name" value="Mtase_YbiN_prd"/>
    <property type="match status" value="1"/>
</dbReference>
<dbReference type="EMBL" id="BMFF01000001">
    <property type="protein sequence ID" value="GGC85296.1"/>
    <property type="molecule type" value="Genomic_DNA"/>
</dbReference>
<reference evidence="8" key="1">
    <citation type="journal article" date="2019" name="Int. J. Syst. Evol. Microbiol.">
        <title>The Global Catalogue of Microorganisms (GCM) 10K type strain sequencing project: providing services to taxonomists for standard genome sequencing and annotation.</title>
        <authorList>
            <consortium name="The Broad Institute Genomics Platform"/>
            <consortium name="The Broad Institute Genome Sequencing Center for Infectious Disease"/>
            <person name="Wu L."/>
            <person name="Ma J."/>
        </authorList>
    </citation>
    <scope>NUCLEOTIDE SEQUENCE [LARGE SCALE GENOMIC DNA]</scope>
    <source>
        <strain evidence="8">CGMCC 1.12482</strain>
    </source>
</reference>
<dbReference type="Proteomes" id="UP000638188">
    <property type="component" value="Unassembled WGS sequence"/>
</dbReference>
<dbReference type="CDD" id="cd02440">
    <property type="entry name" value="AdoMet_MTases"/>
    <property type="match status" value="1"/>
</dbReference>
<name>A0ABQ1NY03_9GAMM</name>
<evidence type="ECO:0000256" key="4">
    <source>
        <dbReference type="ARBA" id="ARBA00022679"/>
    </source>
</evidence>
<dbReference type="PANTHER" id="PTHR13393">
    <property type="entry name" value="SAM-DEPENDENT METHYLTRANSFERASE"/>
    <property type="match status" value="1"/>
</dbReference>
<keyword evidence="1 6" id="KW-0963">Cytoplasm</keyword>
<accession>A0ABQ1NY03</accession>
<keyword evidence="5 6" id="KW-0949">S-adenosyl-L-methionine</keyword>
<dbReference type="Gene3D" id="3.40.50.150">
    <property type="entry name" value="Vaccinia Virus protein VP39"/>
    <property type="match status" value="1"/>
</dbReference>
<dbReference type="InterPro" id="IPR029063">
    <property type="entry name" value="SAM-dependent_MTases_sf"/>
</dbReference>
<keyword evidence="3 6" id="KW-0489">Methyltransferase</keyword>
<dbReference type="InterPro" id="IPR010286">
    <property type="entry name" value="METTL16/RlmF"/>
</dbReference>
<proteinExistence type="inferred from homology"/>